<keyword evidence="2" id="KW-1133">Transmembrane helix</keyword>
<feature type="transmembrane region" description="Helical" evidence="2">
    <location>
        <begin position="94"/>
        <end position="118"/>
    </location>
</feature>
<evidence type="ECO:0000256" key="2">
    <source>
        <dbReference type="SAM" id="Phobius"/>
    </source>
</evidence>
<evidence type="ECO:0000313" key="5">
    <source>
        <dbReference type="Proteomes" id="UP000287224"/>
    </source>
</evidence>
<dbReference type="AlphaFoldDB" id="A0A401ZIG6"/>
<feature type="domain" description="DUF5667" evidence="3">
    <location>
        <begin position="122"/>
        <end position="226"/>
    </location>
</feature>
<dbReference type="EMBL" id="BIFQ01000001">
    <property type="protein sequence ID" value="GCE06633.1"/>
    <property type="molecule type" value="Genomic_DNA"/>
</dbReference>
<dbReference type="OrthoDB" id="9999085at2"/>
<evidence type="ECO:0000256" key="1">
    <source>
        <dbReference type="SAM" id="MobiDB-lite"/>
    </source>
</evidence>
<proteinExistence type="predicted"/>
<dbReference type="Pfam" id="PF18915">
    <property type="entry name" value="DUF5667"/>
    <property type="match status" value="1"/>
</dbReference>
<evidence type="ECO:0000313" key="4">
    <source>
        <dbReference type="EMBL" id="GCE06633.1"/>
    </source>
</evidence>
<keyword evidence="2" id="KW-0472">Membrane</keyword>
<keyword evidence="2" id="KW-0812">Transmembrane</keyword>
<comment type="caution">
    <text evidence="4">The sequence shown here is derived from an EMBL/GenBank/DDBJ whole genome shotgun (WGS) entry which is preliminary data.</text>
</comment>
<organism evidence="4 5">
    <name type="scientific">Dictyobacter aurantiacus</name>
    <dbReference type="NCBI Taxonomy" id="1936993"/>
    <lineage>
        <taxon>Bacteria</taxon>
        <taxon>Bacillati</taxon>
        <taxon>Chloroflexota</taxon>
        <taxon>Ktedonobacteria</taxon>
        <taxon>Ktedonobacterales</taxon>
        <taxon>Dictyobacteraceae</taxon>
        <taxon>Dictyobacter</taxon>
    </lineage>
</organism>
<dbReference type="InterPro" id="IPR043725">
    <property type="entry name" value="DUF5667"/>
</dbReference>
<dbReference type="RefSeq" id="WP_126597562.1">
    <property type="nucleotide sequence ID" value="NZ_BIFQ01000001.1"/>
</dbReference>
<feature type="region of interest" description="Disordered" evidence="1">
    <location>
        <begin position="330"/>
        <end position="402"/>
    </location>
</feature>
<gene>
    <name evidence="4" type="ORF">KDAU_39620</name>
</gene>
<protein>
    <recommendedName>
        <fullName evidence="3">DUF5667 domain-containing protein</fullName>
    </recommendedName>
</protein>
<reference evidence="5" key="1">
    <citation type="submission" date="2018-12" db="EMBL/GenBank/DDBJ databases">
        <title>Tengunoibacter tsumagoiensis gen. nov., sp. nov., Dictyobacter kobayashii sp. nov., D. alpinus sp. nov., and D. joshuensis sp. nov. and description of Dictyobacteraceae fam. nov. within the order Ktedonobacterales isolated from Tengu-no-mugimeshi.</title>
        <authorList>
            <person name="Wang C.M."/>
            <person name="Zheng Y."/>
            <person name="Sakai Y."/>
            <person name="Toyoda A."/>
            <person name="Minakuchi Y."/>
            <person name="Abe K."/>
            <person name="Yokota A."/>
            <person name="Yabe S."/>
        </authorList>
    </citation>
    <scope>NUCLEOTIDE SEQUENCE [LARGE SCALE GENOMIC DNA]</scope>
    <source>
        <strain evidence="5">S-27</strain>
    </source>
</reference>
<evidence type="ECO:0000259" key="3">
    <source>
        <dbReference type="Pfam" id="PF18915"/>
    </source>
</evidence>
<dbReference type="Proteomes" id="UP000287224">
    <property type="component" value="Unassembled WGS sequence"/>
</dbReference>
<name>A0A401ZIG6_9CHLR</name>
<sequence>MKSLYEHLNHRLDQIVSSSQLSEQHQDSFQQSASDERIDELIVLARRIREAEAVQASSDFARMLERRVLRHHAELKIQQRDKKSSLFSLFRTRFAFRTVTIFCFLFILASTSTLVMAAQVTNPDNPFYVIKHWEQNVQLSLAGNDENQITLNLQFAHERLNTLSSLTSANQASAYRQTLADLGQNISIATSIVDGLPAGTQHDHLARELASFKGNTIHVLRSLLGKLAIPERLATTDELANLGDKVPHIDSAILQLPVHPNDKAIIRFTGNNIDPEAHLLIDGQMVDASGYVQHGNIIFMIDWYGRSYPHSLGIINPDDTTAQTAVISIQNSDTKSNQGDNNGDQSGNKPTVTPSANGNKPTVTPSANGNKPTVTPSANGNKPTATPSANGNKPTATPPARR</sequence>
<accession>A0A401ZIG6</accession>
<feature type="compositionally biased region" description="Low complexity" evidence="1">
    <location>
        <begin position="336"/>
        <end position="348"/>
    </location>
</feature>
<keyword evidence="5" id="KW-1185">Reference proteome</keyword>
<feature type="compositionally biased region" description="Polar residues" evidence="1">
    <location>
        <begin position="349"/>
        <end position="395"/>
    </location>
</feature>